<protein>
    <submittedName>
        <fullName evidence="3">Lipase family protein</fullName>
    </submittedName>
</protein>
<gene>
    <name evidence="3" type="ORF">H4075_11765</name>
</gene>
<evidence type="ECO:0000259" key="2">
    <source>
        <dbReference type="Pfam" id="PF01764"/>
    </source>
</evidence>
<dbReference type="PANTHER" id="PTHR45856">
    <property type="entry name" value="ALPHA/BETA-HYDROLASES SUPERFAMILY PROTEIN"/>
    <property type="match status" value="1"/>
</dbReference>
<dbReference type="InterPro" id="IPR051218">
    <property type="entry name" value="Sec_MonoDiacylglyc_Lipase"/>
</dbReference>
<dbReference type="AlphaFoldDB" id="A0A7G5XBC2"/>
<dbReference type="Gene3D" id="3.40.50.1820">
    <property type="entry name" value="alpha/beta hydrolase"/>
    <property type="match status" value="1"/>
</dbReference>
<evidence type="ECO:0000313" key="3">
    <source>
        <dbReference type="EMBL" id="QNA42775.1"/>
    </source>
</evidence>
<accession>A0A7G5XBC2</accession>
<dbReference type="InterPro" id="IPR029058">
    <property type="entry name" value="AB_hydrolase_fold"/>
</dbReference>
<dbReference type="Proteomes" id="UP000515344">
    <property type="component" value="Chromosome"/>
</dbReference>
<evidence type="ECO:0000313" key="4">
    <source>
        <dbReference type="Proteomes" id="UP000515344"/>
    </source>
</evidence>
<dbReference type="PANTHER" id="PTHR45856:SF11">
    <property type="entry name" value="FUNGAL LIPASE-LIKE DOMAIN-CONTAINING PROTEIN"/>
    <property type="match status" value="1"/>
</dbReference>
<keyword evidence="1" id="KW-0732">Signal</keyword>
<dbReference type="SUPFAM" id="SSF53474">
    <property type="entry name" value="alpha/beta-Hydrolases"/>
    <property type="match status" value="1"/>
</dbReference>
<proteinExistence type="predicted"/>
<dbReference type="CDD" id="cd00519">
    <property type="entry name" value="Lipase_3"/>
    <property type="match status" value="1"/>
</dbReference>
<organism evidence="3 4">
    <name type="scientific">Lacibacter sediminis</name>
    <dbReference type="NCBI Taxonomy" id="2760713"/>
    <lineage>
        <taxon>Bacteria</taxon>
        <taxon>Pseudomonadati</taxon>
        <taxon>Bacteroidota</taxon>
        <taxon>Chitinophagia</taxon>
        <taxon>Chitinophagales</taxon>
        <taxon>Chitinophagaceae</taxon>
        <taxon>Lacibacter</taxon>
    </lineage>
</organism>
<dbReference type="KEGG" id="lacs:H4075_11765"/>
<dbReference type="Pfam" id="PF01764">
    <property type="entry name" value="Lipase_3"/>
    <property type="match status" value="1"/>
</dbReference>
<evidence type="ECO:0000256" key="1">
    <source>
        <dbReference type="SAM" id="SignalP"/>
    </source>
</evidence>
<dbReference type="InterPro" id="IPR002921">
    <property type="entry name" value="Fungal_lipase-type"/>
</dbReference>
<dbReference type="EMBL" id="CP060007">
    <property type="protein sequence ID" value="QNA42775.1"/>
    <property type="molecule type" value="Genomic_DNA"/>
</dbReference>
<keyword evidence="4" id="KW-1185">Reference proteome</keyword>
<feature type="signal peptide" evidence="1">
    <location>
        <begin position="1"/>
        <end position="20"/>
    </location>
</feature>
<sequence length="363" mass="41006">MLKQFLLLTVIMLCFHNAEAQLAPGFDKAEYIELMKVSARTSAEENYYKKIAEPQRFKMLYQSPVIGLENLWDLWNDGKGTAVLSIRGTTTNATSWLANFYAAMVPAKGQLQLSTNDVFEYELASNPKAAVHVGWLVSTAFITRDMMPKIDSTYKSGTKNMIVVGHSQGGGIAYLVTAYLYNLQKTGKLPADIRFKTYCSAGPKPGNLYFAHEYEAMTQNGWSYNVVNAADWVPEVPISIQTLSDFNLSNPFIHAKGIIKKQKFPTSLALKYMYNQLSKPPSKAQKRYQKYLGSMTSKTVQKTLPGFVPPAYYASNHYVRTGNMIVLLPDVDYFKLYPESQSADNMFPHHLHPQYMYLAEKLK</sequence>
<feature type="chain" id="PRO_5028879013" evidence="1">
    <location>
        <begin position="21"/>
        <end position="363"/>
    </location>
</feature>
<reference evidence="4" key="1">
    <citation type="submission" date="2020-08" db="EMBL/GenBank/DDBJ databases">
        <title>Lacibacter sp. S13-6-6 genome sequencing.</title>
        <authorList>
            <person name="Jin L."/>
        </authorList>
    </citation>
    <scope>NUCLEOTIDE SEQUENCE [LARGE SCALE GENOMIC DNA]</scope>
    <source>
        <strain evidence="4">S13-6-6</strain>
    </source>
</reference>
<dbReference type="GO" id="GO:0006629">
    <property type="term" value="P:lipid metabolic process"/>
    <property type="evidence" value="ECO:0007669"/>
    <property type="project" value="InterPro"/>
</dbReference>
<dbReference type="RefSeq" id="WP_182801041.1">
    <property type="nucleotide sequence ID" value="NZ_CP060007.1"/>
</dbReference>
<name>A0A7G5XBC2_9BACT</name>
<feature type="domain" description="Fungal lipase-type" evidence="2">
    <location>
        <begin position="83"/>
        <end position="238"/>
    </location>
</feature>